<dbReference type="STRING" id="1862672.BO225_01485"/>
<evidence type="ECO:0000256" key="1">
    <source>
        <dbReference type="ARBA" id="ARBA00004141"/>
    </source>
</evidence>
<evidence type="ECO:0000256" key="6">
    <source>
        <dbReference type="ARBA" id="ARBA00023065"/>
    </source>
</evidence>
<keyword evidence="8 9" id="KW-0407">Ion channel</keyword>
<keyword evidence="11" id="KW-1185">Reference proteome</keyword>
<feature type="transmembrane region" description="Helical" evidence="9">
    <location>
        <begin position="69"/>
        <end position="90"/>
    </location>
</feature>
<keyword evidence="7 9" id="KW-0472">Membrane</keyword>
<keyword evidence="4 9" id="KW-0812">Transmembrane</keyword>
<evidence type="ECO:0000313" key="11">
    <source>
        <dbReference type="Proteomes" id="UP000186705"/>
    </source>
</evidence>
<organism evidence="10 11">
    <name type="scientific">Dubosiella newyorkensis</name>
    <dbReference type="NCBI Taxonomy" id="1862672"/>
    <lineage>
        <taxon>Bacteria</taxon>
        <taxon>Bacillati</taxon>
        <taxon>Bacillota</taxon>
        <taxon>Erysipelotrichia</taxon>
        <taxon>Erysipelotrichales</taxon>
        <taxon>Erysipelotrichaceae</taxon>
        <taxon>Dubosiella</taxon>
    </lineage>
</organism>
<evidence type="ECO:0000256" key="8">
    <source>
        <dbReference type="ARBA" id="ARBA00023303"/>
    </source>
</evidence>
<evidence type="ECO:0000256" key="9">
    <source>
        <dbReference type="HAMAP-Rule" id="MF_00115"/>
    </source>
</evidence>
<dbReference type="OrthoDB" id="9810350at2"/>
<dbReference type="Proteomes" id="UP000186705">
    <property type="component" value="Unassembled WGS sequence"/>
</dbReference>
<dbReference type="RefSeq" id="WP_076340517.1">
    <property type="nucleotide sequence ID" value="NZ_CAONWX010000170.1"/>
</dbReference>
<evidence type="ECO:0000256" key="7">
    <source>
        <dbReference type="ARBA" id="ARBA00023136"/>
    </source>
</evidence>
<keyword evidence="3 9" id="KW-1003">Cell membrane</keyword>
<comment type="similarity">
    <text evidence="9">Belongs to the MscL family.</text>
</comment>
<keyword evidence="6 9" id="KW-0406">Ion transport</keyword>
<dbReference type="Gene3D" id="1.10.1200.120">
    <property type="entry name" value="Large-conductance mechanosensitive channel, MscL, domain 1"/>
    <property type="match status" value="1"/>
</dbReference>
<accession>A0A1U7NQ62</accession>
<dbReference type="InterPro" id="IPR037673">
    <property type="entry name" value="MSC/AndL"/>
</dbReference>
<dbReference type="SUPFAM" id="SSF81330">
    <property type="entry name" value="Gated mechanosensitive channel"/>
    <property type="match status" value="1"/>
</dbReference>
<comment type="caution">
    <text evidence="10">The sequence shown here is derived from an EMBL/GenBank/DDBJ whole genome shotgun (WGS) entry which is preliminary data.</text>
</comment>
<comment type="function">
    <text evidence="9">Channel that opens in response to stretch forces in the membrane lipid bilayer. May participate in the regulation of osmotic pressure changes within the cell.</text>
</comment>
<dbReference type="PANTHER" id="PTHR30266">
    <property type="entry name" value="MECHANOSENSITIVE CHANNEL MSCL"/>
    <property type="match status" value="1"/>
</dbReference>
<dbReference type="NCBIfam" id="TIGR00220">
    <property type="entry name" value="mscL"/>
    <property type="match status" value="1"/>
</dbReference>
<dbReference type="GeneID" id="78274619"/>
<evidence type="ECO:0000256" key="5">
    <source>
        <dbReference type="ARBA" id="ARBA00022989"/>
    </source>
</evidence>
<dbReference type="InterPro" id="IPR036019">
    <property type="entry name" value="MscL_channel"/>
</dbReference>
<evidence type="ECO:0000256" key="3">
    <source>
        <dbReference type="ARBA" id="ARBA00022475"/>
    </source>
</evidence>
<reference evidence="10 11" key="1">
    <citation type="submission" date="2016-11" db="EMBL/GenBank/DDBJ databases">
        <title>Description of two novel members of the family Erysipelotrichaceae: Ileibacterium lipovorans gen. nov., sp. nov. and Dubosiella newyorkensis, gen. nov., sp. nov.</title>
        <authorList>
            <person name="Cox L.M."/>
            <person name="Sohn J."/>
            <person name="Tyrrell K.L."/>
            <person name="Citron D.M."/>
            <person name="Lawson P.A."/>
            <person name="Patel N.B."/>
            <person name="Iizumi T."/>
            <person name="Perez-Perez G.I."/>
            <person name="Goldstein E.J."/>
            <person name="Blaser M.J."/>
        </authorList>
    </citation>
    <scope>NUCLEOTIDE SEQUENCE [LARGE SCALE GENOMIC DNA]</scope>
    <source>
        <strain evidence="10 11">NYU-BL-A4</strain>
    </source>
</reference>
<proteinExistence type="inferred from homology"/>
<evidence type="ECO:0000256" key="2">
    <source>
        <dbReference type="ARBA" id="ARBA00022448"/>
    </source>
</evidence>
<dbReference type="AlphaFoldDB" id="A0A1U7NQ62"/>
<protein>
    <recommendedName>
        <fullName evidence="9">Large-conductance mechanosensitive channel</fullName>
    </recommendedName>
</protein>
<name>A0A1U7NQ62_9FIRM</name>
<dbReference type="GO" id="GO:0005886">
    <property type="term" value="C:plasma membrane"/>
    <property type="evidence" value="ECO:0007669"/>
    <property type="project" value="UniProtKB-SubCell"/>
</dbReference>
<dbReference type="InterPro" id="IPR001185">
    <property type="entry name" value="MS_channel"/>
</dbReference>
<sequence>MKKTMNEFKEFIAKGNVFSMAVGVVMGGAFTAIVNAIVEQLITPLIGLIMGGVDFSNLAFKVGEASFGYGAFIQAVVNFLIVALTMFFFVKAFAKFQKKEEVKEEVKELPSEEVVLLQQIRDLLSEKK</sequence>
<comment type="subcellular location">
    <subcellularLocation>
        <location evidence="9">Cell membrane</location>
        <topology evidence="9">Multi-pass membrane protein</topology>
    </subcellularLocation>
    <subcellularLocation>
        <location evidence="1">Membrane</location>
        <topology evidence="1">Multi-pass membrane protein</topology>
    </subcellularLocation>
</comment>
<evidence type="ECO:0000313" key="10">
    <source>
        <dbReference type="EMBL" id="OLU47771.1"/>
    </source>
</evidence>
<comment type="subunit">
    <text evidence="9">Homopentamer.</text>
</comment>
<dbReference type="GO" id="GO:0008381">
    <property type="term" value="F:mechanosensitive monoatomic ion channel activity"/>
    <property type="evidence" value="ECO:0007669"/>
    <property type="project" value="UniProtKB-UniRule"/>
</dbReference>
<evidence type="ECO:0000256" key="4">
    <source>
        <dbReference type="ARBA" id="ARBA00022692"/>
    </source>
</evidence>
<dbReference type="Pfam" id="PF01741">
    <property type="entry name" value="MscL"/>
    <property type="match status" value="1"/>
</dbReference>
<keyword evidence="5 9" id="KW-1133">Transmembrane helix</keyword>
<gene>
    <name evidence="9" type="primary">mscL</name>
    <name evidence="10" type="ORF">BO225_01485</name>
</gene>
<dbReference type="EMBL" id="MPKA01000042">
    <property type="protein sequence ID" value="OLU47771.1"/>
    <property type="molecule type" value="Genomic_DNA"/>
</dbReference>
<dbReference type="HAMAP" id="MF_00115">
    <property type="entry name" value="MscL"/>
    <property type="match status" value="1"/>
</dbReference>
<feature type="transmembrane region" description="Helical" evidence="9">
    <location>
        <begin position="21"/>
        <end position="49"/>
    </location>
</feature>
<dbReference type="PANTHER" id="PTHR30266:SF2">
    <property type="entry name" value="LARGE-CONDUCTANCE MECHANOSENSITIVE CHANNEL"/>
    <property type="match status" value="1"/>
</dbReference>
<dbReference type="PRINTS" id="PR01264">
    <property type="entry name" value="MECHCHANNEL"/>
</dbReference>
<keyword evidence="2 9" id="KW-0813">Transport</keyword>